<feature type="binding site" evidence="4">
    <location>
        <position position="172"/>
    </location>
    <ligand>
        <name>Mg(2+)</name>
        <dbReference type="ChEBI" id="CHEBI:18420"/>
    </ligand>
</feature>
<feature type="binding site" evidence="3">
    <location>
        <begin position="8"/>
        <end position="10"/>
    </location>
    <ligand>
        <name>substrate</name>
    </ligand>
</feature>
<feature type="binding site" evidence="3">
    <location>
        <position position="24"/>
    </location>
    <ligand>
        <name>substrate</name>
    </ligand>
</feature>
<evidence type="ECO:0000256" key="5">
    <source>
        <dbReference type="PIRSR" id="PIRSR610972-4"/>
    </source>
</evidence>
<dbReference type="Pfam" id="PF13419">
    <property type="entry name" value="HAD_2"/>
    <property type="match status" value="1"/>
</dbReference>
<dbReference type="Gene3D" id="1.10.150.240">
    <property type="entry name" value="Putative phosphatase, domain 2"/>
    <property type="match status" value="1"/>
</dbReference>
<reference evidence="6 7" key="1">
    <citation type="journal article" date="2013" name="Genome Announc.">
        <title>Complete Genome Sequence of Mycoplasma hyorhinis Strain SK76.</title>
        <authorList>
            <person name="Goodison S."/>
            <person name="Urquidi V."/>
            <person name="Kumar D."/>
            <person name="Reyes L."/>
            <person name="Rosser C.J."/>
        </authorList>
    </citation>
    <scope>NUCLEOTIDE SEQUENCE [LARGE SCALE GENOMIC DNA]</scope>
    <source>
        <strain evidence="6 7">SK76</strain>
    </source>
</reference>
<dbReference type="InterPro" id="IPR023198">
    <property type="entry name" value="PGP-like_dom2"/>
</dbReference>
<dbReference type="Proteomes" id="UP000009399">
    <property type="component" value="Chromosome"/>
</dbReference>
<feature type="site" description="Important for catalytic activity and assists the phosphoryl transfer reaction to Asp8 by balancing charge and orienting the reacting groups" evidence="5">
    <location>
        <position position="116"/>
    </location>
</feature>
<dbReference type="RefSeq" id="WP_013302017.1">
    <property type="nucleotide sequence ID" value="NC_019552.1"/>
</dbReference>
<comment type="similarity">
    <text evidence="1">Belongs to the HAD-like hydrolase superfamily. CbbY/CbbZ/Gph/YieH family.</text>
</comment>
<organism evidence="6 7">
    <name type="scientific">Mesomycoplasma hyorhinis SK76</name>
    <dbReference type="NCBI Taxonomy" id="1118964"/>
    <lineage>
        <taxon>Bacteria</taxon>
        <taxon>Bacillati</taxon>
        <taxon>Mycoplasmatota</taxon>
        <taxon>Mycoplasmoidales</taxon>
        <taxon>Metamycoplasmataceae</taxon>
        <taxon>Mesomycoplasma</taxon>
    </lineage>
</organism>
<dbReference type="EMBL" id="CP003914">
    <property type="protein sequence ID" value="AFX74140.1"/>
    <property type="molecule type" value="Genomic_DNA"/>
</dbReference>
<dbReference type="SFLD" id="SFLDS00003">
    <property type="entry name" value="Haloacid_Dehalogenase"/>
    <property type="match status" value="1"/>
</dbReference>
<dbReference type="InterPro" id="IPR006439">
    <property type="entry name" value="HAD-SF_hydro_IA"/>
</dbReference>
<feature type="site" description="Important for catalytic activity and assists the phosphoryl transfer reaction to Asp8 by balancing charge and orienting the reacting groups" evidence="5">
    <location>
        <position position="147"/>
    </location>
</feature>
<feature type="binding site" evidence="3">
    <location>
        <position position="77"/>
    </location>
    <ligand>
        <name>substrate</name>
    </ligand>
</feature>
<feature type="binding site" evidence="4">
    <location>
        <position position="10"/>
    </location>
    <ligand>
        <name>Mg(2+)</name>
        <dbReference type="ChEBI" id="CHEBI:18420"/>
    </ligand>
</feature>
<feature type="binding site" evidence="3">
    <location>
        <begin position="116"/>
        <end position="120"/>
    </location>
    <ligand>
        <name>substrate</name>
    </ligand>
</feature>
<feature type="binding site" evidence="4">
    <location>
        <position position="171"/>
    </location>
    <ligand>
        <name>Mg(2+)</name>
        <dbReference type="ChEBI" id="CHEBI:18420"/>
    </ligand>
</feature>
<dbReference type="NCBIfam" id="TIGR02009">
    <property type="entry name" value="PGMB-YQAB-SF"/>
    <property type="match status" value="1"/>
</dbReference>
<comment type="cofactor">
    <cofactor evidence="4">
        <name>Mg(2+)</name>
        <dbReference type="ChEBI" id="CHEBI:18420"/>
    </cofactor>
    <text evidence="4">Binds 2 magnesium ions per subunit.</text>
</comment>
<dbReference type="Gene3D" id="3.40.50.1000">
    <property type="entry name" value="HAD superfamily/HAD-like"/>
    <property type="match status" value="1"/>
</dbReference>
<evidence type="ECO:0000256" key="4">
    <source>
        <dbReference type="PIRSR" id="PIRSR610972-3"/>
    </source>
</evidence>
<protein>
    <submittedName>
        <fullName evidence="6">Beta-phosphoglucomutase</fullName>
    </submittedName>
</protein>
<dbReference type="SUPFAM" id="SSF56784">
    <property type="entry name" value="HAD-like"/>
    <property type="match status" value="1"/>
</dbReference>
<feature type="binding site" evidence="3">
    <location>
        <begin position="43"/>
        <end position="48"/>
    </location>
    <ligand>
        <name>substrate</name>
    </ligand>
</feature>
<sequence length="222" mass="24982">MIKGFIFDLDGVITDTAELHFIAWKEIVKKLNIDYKKEDNEKLKGLSRLDTLKAIINISKNKLALTDEQLASICEEKNEFYKKLLQTHINKNSLLENIFSFISKAKSRNLKLAIASSSHNAPTILEKLEIKHFFDFIVNPANVKNGKPAKDIFIQAAQGLNLDPRECIGFEDAPAGVMAIKNANMIAVVISQELDPTFKTADLVVKSTKDLDLDFIMQKFAK</sequence>
<dbReference type="PANTHER" id="PTHR18901:SF38">
    <property type="entry name" value="PSEUDOURIDINE-5'-PHOSPHATASE"/>
    <property type="match status" value="1"/>
</dbReference>
<dbReference type="GO" id="GO:0000287">
    <property type="term" value="F:magnesium ion binding"/>
    <property type="evidence" value="ECO:0007669"/>
    <property type="project" value="InterPro"/>
</dbReference>
<dbReference type="NCBIfam" id="TIGR01990">
    <property type="entry name" value="bPGM"/>
    <property type="match status" value="1"/>
</dbReference>
<evidence type="ECO:0000313" key="6">
    <source>
        <dbReference type="EMBL" id="AFX74140.1"/>
    </source>
</evidence>
<dbReference type="CDD" id="cd02598">
    <property type="entry name" value="HAD_BPGM"/>
    <property type="match status" value="1"/>
</dbReference>
<evidence type="ECO:0000313" key="7">
    <source>
        <dbReference type="Proteomes" id="UP000009399"/>
    </source>
</evidence>
<name>A0AAI8FDE9_MESHY</name>
<feature type="active site" description="Nucleophile" evidence="2">
    <location>
        <position position="8"/>
    </location>
</feature>
<feature type="binding site" evidence="4">
    <location>
        <position position="8"/>
    </location>
    <ligand>
        <name>Mg(2+)</name>
        <dbReference type="ChEBI" id="CHEBI:18420"/>
    </ligand>
</feature>
<dbReference type="KEGG" id="mhs:MOS_211"/>
<dbReference type="GO" id="GO:0005975">
    <property type="term" value="P:carbohydrate metabolic process"/>
    <property type="evidence" value="ECO:0007669"/>
    <property type="project" value="InterPro"/>
</dbReference>
<gene>
    <name evidence="6" type="ORF">MOS_211</name>
</gene>
<dbReference type="InterPro" id="IPR041492">
    <property type="entry name" value="HAD_2"/>
</dbReference>
<dbReference type="SFLD" id="SFLDG01129">
    <property type="entry name" value="C1.5:_HAD__Beta-PGM__Phosphata"/>
    <property type="match status" value="1"/>
</dbReference>
<dbReference type="PANTHER" id="PTHR18901">
    <property type="entry name" value="2-DEOXYGLUCOSE-6-PHOSPHATE PHOSPHATASE 2"/>
    <property type="match status" value="1"/>
</dbReference>
<feature type="binding site" evidence="3">
    <location>
        <position position="147"/>
    </location>
    <ligand>
        <name>substrate</name>
    </ligand>
</feature>
<evidence type="ECO:0000256" key="3">
    <source>
        <dbReference type="PIRSR" id="PIRSR610972-2"/>
    </source>
</evidence>
<dbReference type="GeneID" id="93248336"/>
<dbReference type="InterPro" id="IPR023214">
    <property type="entry name" value="HAD_sf"/>
</dbReference>
<keyword evidence="4" id="KW-0479">Metal-binding</keyword>
<dbReference type="InterPro" id="IPR010972">
    <property type="entry name" value="Beta-PGM"/>
</dbReference>
<evidence type="ECO:0000256" key="1">
    <source>
        <dbReference type="ARBA" id="ARBA00006171"/>
    </source>
</evidence>
<dbReference type="AlphaFoldDB" id="A0AAI8FDE9"/>
<dbReference type="InterPro" id="IPR036412">
    <property type="entry name" value="HAD-like_sf"/>
</dbReference>
<dbReference type="SFLD" id="SFLDG01135">
    <property type="entry name" value="C1.5.6:_HAD__Beta-PGM__Phospha"/>
    <property type="match status" value="1"/>
</dbReference>
<dbReference type="NCBIfam" id="TIGR01509">
    <property type="entry name" value="HAD-SF-IA-v3"/>
    <property type="match status" value="1"/>
</dbReference>
<evidence type="ECO:0000256" key="2">
    <source>
        <dbReference type="PIRSR" id="PIRSR610972-1"/>
    </source>
</evidence>
<dbReference type="InterPro" id="IPR010976">
    <property type="entry name" value="B-phosphoglucomutase_hydrolase"/>
</dbReference>
<accession>A0AAI8FDE9</accession>
<feature type="active site" description="Proton donor/acceptor" evidence="2">
    <location>
        <position position="10"/>
    </location>
</feature>
<keyword evidence="4" id="KW-0460">Magnesium</keyword>
<dbReference type="GO" id="GO:0008801">
    <property type="term" value="F:beta-phosphoglucomutase activity"/>
    <property type="evidence" value="ECO:0007669"/>
    <property type="project" value="InterPro"/>
</dbReference>
<proteinExistence type="inferred from homology"/>